<dbReference type="AlphaFoldDB" id="A0A3M7P1V0"/>
<gene>
    <name evidence="1" type="ORF">BpHYR1_027464</name>
</gene>
<evidence type="ECO:0000313" key="1">
    <source>
        <dbReference type="EMBL" id="RMZ92929.1"/>
    </source>
</evidence>
<dbReference type="Proteomes" id="UP000276133">
    <property type="component" value="Unassembled WGS sequence"/>
</dbReference>
<protein>
    <submittedName>
        <fullName evidence="1">Uncharacterized protein</fullName>
    </submittedName>
</protein>
<evidence type="ECO:0000313" key="2">
    <source>
        <dbReference type="Proteomes" id="UP000276133"/>
    </source>
</evidence>
<keyword evidence="2" id="KW-1185">Reference proteome</keyword>
<name>A0A3M7P1V0_BRAPC</name>
<proteinExistence type="predicted"/>
<accession>A0A3M7P1V0</accession>
<comment type="caution">
    <text evidence="1">The sequence shown here is derived from an EMBL/GenBank/DDBJ whole genome shotgun (WGS) entry which is preliminary data.</text>
</comment>
<dbReference type="EMBL" id="REGN01014198">
    <property type="protein sequence ID" value="RMZ92929.1"/>
    <property type="molecule type" value="Genomic_DNA"/>
</dbReference>
<sequence length="28" mass="3323">MPFLLTTWIFFGFLVHRLAYSSTVFSKL</sequence>
<organism evidence="1 2">
    <name type="scientific">Brachionus plicatilis</name>
    <name type="common">Marine rotifer</name>
    <name type="synonym">Brachionus muelleri</name>
    <dbReference type="NCBI Taxonomy" id="10195"/>
    <lineage>
        <taxon>Eukaryota</taxon>
        <taxon>Metazoa</taxon>
        <taxon>Spiralia</taxon>
        <taxon>Gnathifera</taxon>
        <taxon>Rotifera</taxon>
        <taxon>Eurotatoria</taxon>
        <taxon>Monogononta</taxon>
        <taxon>Pseudotrocha</taxon>
        <taxon>Ploima</taxon>
        <taxon>Brachionidae</taxon>
        <taxon>Brachionus</taxon>
    </lineage>
</organism>
<reference evidence="1 2" key="1">
    <citation type="journal article" date="2018" name="Sci. Rep.">
        <title>Genomic signatures of local adaptation to the degree of environmental predictability in rotifers.</title>
        <authorList>
            <person name="Franch-Gras L."/>
            <person name="Hahn C."/>
            <person name="Garcia-Roger E.M."/>
            <person name="Carmona M.J."/>
            <person name="Serra M."/>
            <person name="Gomez A."/>
        </authorList>
    </citation>
    <scope>NUCLEOTIDE SEQUENCE [LARGE SCALE GENOMIC DNA]</scope>
    <source>
        <strain evidence="1">HYR1</strain>
    </source>
</reference>